<evidence type="ECO:0000259" key="1">
    <source>
        <dbReference type="Pfam" id="PF01471"/>
    </source>
</evidence>
<sequence>MDVGGLEGSKKGDTLKGINKLKKYLNSRGYLDMYEGFEDDYFDETLETAVKTFQQYNIGFSNENVTGTLNPVTCQLLTHRSCGFADLHHRMVKLEMKGIVDNKDNKPGSSD</sequence>
<name>A0A200RD87_MACCD</name>
<keyword evidence="3" id="KW-1185">Reference proteome</keyword>
<proteinExistence type="predicted"/>
<dbReference type="STRING" id="56857.A0A200RD87"/>
<dbReference type="SUPFAM" id="SSF47090">
    <property type="entry name" value="PGBD-like"/>
    <property type="match status" value="1"/>
</dbReference>
<dbReference type="InterPro" id="IPR036366">
    <property type="entry name" value="PGBDSf"/>
</dbReference>
<evidence type="ECO:0000313" key="2">
    <source>
        <dbReference type="EMBL" id="OVA20661.1"/>
    </source>
</evidence>
<dbReference type="AlphaFoldDB" id="A0A200RD87"/>
<dbReference type="InterPro" id="IPR036365">
    <property type="entry name" value="PGBD-like_sf"/>
</dbReference>
<evidence type="ECO:0000313" key="3">
    <source>
        <dbReference type="Proteomes" id="UP000195402"/>
    </source>
</evidence>
<protein>
    <submittedName>
        <fullName evidence="2">Peptidoglycan binding-like</fullName>
    </submittedName>
</protein>
<gene>
    <name evidence="2" type="ORF">BVC80_881g8</name>
</gene>
<dbReference type="Proteomes" id="UP000195402">
    <property type="component" value="Unassembled WGS sequence"/>
</dbReference>
<dbReference type="OrthoDB" id="1743387at2759"/>
<dbReference type="InParanoid" id="A0A200RD87"/>
<accession>A0A200RD87</accession>
<comment type="caution">
    <text evidence="2">The sequence shown here is derived from an EMBL/GenBank/DDBJ whole genome shotgun (WGS) entry which is preliminary data.</text>
</comment>
<organism evidence="2 3">
    <name type="scientific">Macleaya cordata</name>
    <name type="common">Five-seeded plume-poppy</name>
    <name type="synonym">Bocconia cordata</name>
    <dbReference type="NCBI Taxonomy" id="56857"/>
    <lineage>
        <taxon>Eukaryota</taxon>
        <taxon>Viridiplantae</taxon>
        <taxon>Streptophyta</taxon>
        <taxon>Embryophyta</taxon>
        <taxon>Tracheophyta</taxon>
        <taxon>Spermatophyta</taxon>
        <taxon>Magnoliopsida</taxon>
        <taxon>Ranunculales</taxon>
        <taxon>Papaveraceae</taxon>
        <taxon>Papaveroideae</taxon>
        <taxon>Macleaya</taxon>
    </lineage>
</organism>
<dbReference type="Gene3D" id="1.10.101.10">
    <property type="entry name" value="PGBD-like superfamily/PGBD"/>
    <property type="match status" value="1"/>
</dbReference>
<feature type="domain" description="Peptidoglycan binding-like" evidence="1">
    <location>
        <begin position="18"/>
        <end position="75"/>
    </location>
</feature>
<reference evidence="2 3" key="1">
    <citation type="journal article" date="2017" name="Mol. Plant">
        <title>The Genome of Medicinal Plant Macleaya cordata Provides New Insights into Benzylisoquinoline Alkaloids Metabolism.</title>
        <authorList>
            <person name="Liu X."/>
            <person name="Liu Y."/>
            <person name="Huang P."/>
            <person name="Ma Y."/>
            <person name="Qing Z."/>
            <person name="Tang Q."/>
            <person name="Cao H."/>
            <person name="Cheng P."/>
            <person name="Zheng Y."/>
            <person name="Yuan Z."/>
            <person name="Zhou Y."/>
            <person name="Liu J."/>
            <person name="Tang Z."/>
            <person name="Zhuo Y."/>
            <person name="Zhang Y."/>
            <person name="Yu L."/>
            <person name="Huang J."/>
            <person name="Yang P."/>
            <person name="Peng Q."/>
            <person name="Zhang J."/>
            <person name="Jiang W."/>
            <person name="Zhang Z."/>
            <person name="Lin K."/>
            <person name="Ro D.K."/>
            <person name="Chen X."/>
            <person name="Xiong X."/>
            <person name="Shang Y."/>
            <person name="Huang S."/>
            <person name="Zeng J."/>
        </authorList>
    </citation>
    <scope>NUCLEOTIDE SEQUENCE [LARGE SCALE GENOMIC DNA]</scope>
    <source>
        <strain evidence="3">cv. BLH2017</strain>
        <tissue evidence="2">Root</tissue>
    </source>
</reference>
<dbReference type="InterPro" id="IPR002477">
    <property type="entry name" value="Peptidoglycan-bd-like"/>
</dbReference>
<dbReference type="Pfam" id="PF01471">
    <property type="entry name" value="PG_binding_1"/>
    <property type="match status" value="1"/>
</dbReference>
<dbReference type="EMBL" id="MVGT01000059">
    <property type="protein sequence ID" value="OVA20661.1"/>
    <property type="molecule type" value="Genomic_DNA"/>
</dbReference>